<dbReference type="GO" id="GO:0004888">
    <property type="term" value="F:transmembrane signaling receptor activity"/>
    <property type="evidence" value="ECO:0007669"/>
    <property type="project" value="InterPro"/>
</dbReference>
<dbReference type="PANTHER" id="PTHR18945">
    <property type="entry name" value="NEUROTRANSMITTER GATED ION CHANNEL"/>
    <property type="match status" value="1"/>
</dbReference>
<dbReference type="InterPro" id="IPR006201">
    <property type="entry name" value="Neur_channel"/>
</dbReference>
<dbReference type="Pfam" id="PF02931">
    <property type="entry name" value="Neur_chan_LBD"/>
    <property type="match status" value="1"/>
</dbReference>
<keyword evidence="3" id="KW-1003">Cell membrane</keyword>
<keyword evidence="7" id="KW-0770">Synapse</keyword>
<evidence type="ECO:0000256" key="3">
    <source>
        <dbReference type="ARBA" id="ARBA00022475"/>
    </source>
</evidence>
<evidence type="ECO:0000256" key="15">
    <source>
        <dbReference type="ARBA" id="ARBA00023257"/>
    </source>
</evidence>
<dbReference type="PRINTS" id="PR00253">
    <property type="entry name" value="GABAARECEPTR"/>
</dbReference>
<dbReference type="SUPFAM" id="SSF90112">
    <property type="entry name" value="Neurotransmitter-gated ion-channel transmembrane pore"/>
    <property type="match status" value="1"/>
</dbReference>
<evidence type="ECO:0000256" key="11">
    <source>
        <dbReference type="ARBA" id="ARBA00023170"/>
    </source>
</evidence>
<protein>
    <recommendedName>
        <fullName evidence="20">Gamma-aminobutyric acid receptor subunit beta</fullName>
    </recommendedName>
</protein>
<evidence type="ECO:0000256" key="18">
    <source>
        <dbReference type="ARBA" id="ARBA00024167"/>
    </source>
</evidence>
<keyword evidence="6 21" id="KW-1133">Transmembrane helix</keyword>
<evidence type="ECO:0000256" key="20">
    <source>
        <dbReference type="ARBA" id="ARBA00071250"/>
    </source>
</evidence>
<dbReference type="InterPro" id="IPR006029">
    <property type="entry name" value="Neurotrans-gated_channel_TM"/>
</dbReference>
<keyword evidence="13" id="KW-0325">Glycoprotein</keyword>
<evidence type="ECO:0000256" key="2">
    <source>
        <dbReference type="ARBA" id="ARBA00022448"/>
    </source>
</evidence>
<evidence type="ECO:0000256" key="5">
    <source>
        <dbReference type="ARBA" id="ARBA00022729"/>
    </source>
</evidence>
<evidence type="ECO:0000256" key="21">
    <source>
        <dbReference type="RuleBase" id="RU000687"/>
    </source>
</evidence>
<comment type="catalytic activity">
    <reaction evidence="18">
        <text>chloride(in) = chloride(out)</text>
        <dbReference type="Rhea" id="RHEA:29823"/>
        <dbReference type="ChEBI" id="CHEBI:17996"/>
    </reaction>
</comment>
<dbReference type="FunFam" id="2.70.170.10:FF:000021">
    <property type="entry name" value="Gamma-aminobutyric acid receptor isoform 3b"/>
    <property type="match status" value="1"/>
</dbReference>
<evidence type="ECO:0000259" key="22">
    <source>
        <dbReference type="Pfam" id="PF02931"/>
    </source>
</evidence>
<dbReference type="InterPro" id="IPR038050">
    <property type="entry name" value="Neuro_actylchol_rec"/>
</dbReference>
<dbReference type="Gene3D" id="2.70.170.10">
    <property type="entry name" value="Neurotransmitter-gated ion-channel ligand-binding domain"/>
    <property type="match status" value="1"/>
</dbReference>
<evidence type="ECO:0000256" key="19">
    <source>
        <dbReference type="ARBA" id="ARBA00034104"/>
    </source>
</evidence>
<evidence type="ECO:0000259" key="23">
    <source>
        <dbReference type="Pfam" id="PF02932"/>
    </source>
</evidence>
<evidence type="ECO:0000256" key="10">
    <source>
        <dbReference type="ARBA" id="ARBA00023157"/>
    </source>
</evidence>
<evidence type="ECO:0000313" key="25">
    <source>
        <dbReference type="Proteomes" id="UP000594262"/>
    </source>
</evidence>
<keyword evidence="10" id="KW-1015">Disulfide bond</keyword>
<accession>A0A7M5X0V7</accession>
<comment type="subcellular location">
    <subcellularLocation>
        <location evidence="19">Postsynaptic cell membrane</location>
        <topology evidence="19">Multi-pass membrane protein</topology>
    </subcellularLocation>
</comment>
<dbReference type="GO" id="GO:0034707">
    <property type="term" value="C:chloride channel complex"/>
    <property type="evidence" value="ECO:0007669"/>
    <property type="project" value="UniProtKB-KW"/>
</dbReference>
<evidence type="ECO:0000256" key="12">
    <source>
        <dbReference type="ARBA" id="ARBA00023173"/>
    </source>
</evidence>
<dbReference type="GO" id="GO:0005254">
    <property type="term" value="F:chloride channel activity"/>
    <property type="evidence" value="ECO:0007669"/>
    <property type="project" value="UniProtKB-KW"/>
</dbReference>
<dbReference type="SUPFAM" id="SSF63712">
    <property type="entry name" value="Nicotinic receptor ligand binding domain-like"/>
    <property type="match status" value="1"/>
</dbReference>
<evidence type="ECO:0000256" key="9">
    <source>
        <dbReference type="ARBA" id="ARBA00023136"/>
    </source>
</evidence>
<feature type="transmembrane region" description="Helical" evidence="21">
    <location>
        <begin position="26"/>
        <end position="45"/>
    </location>
</feature>
<keyword evidence="4 21" id="KW-0812">Transmembrane</keyword>
<evidence type="ECO:0000256" key="13">
    <source>
        <dbReference type="ARBA" id="ARBA00023180"/>
    </source>
</evidence>
<dbReference type="InterPro" id="IPR006202">
    <property type="entry name" value="Neur_chan_lig-bd"/>
</dbReference>
<evidence type="ECO:0000256" key="16">
    <source>
        <dbReference type="ARBA" id="ARBA00023286"/>
    </source>
</evidence>
<keyword evidence="8 21" id="KW-0406">Ion transport</keyword>
<keyword evidence="9 21" id="KW-0472">Membrane</keyword>
<feature type="transmembrane region" description="Helical" evidence="21">
    <location>
        <begin position="323"/>
        <end position="343"/>
    </location>
</feature>
<evidence type="ECO:0000256" key="6">
    <source>
        <dbReference type="ARBA" id="ARBA00022989"/>
    </source>
</evidence>
<dbReference type="RefSeq" id="XP_066918776.1">
    <property type="nucleotide sequence ID" value="XM_067062675.1"/>
</dbReference>
<keyword evidence="16" id="KW-1071">Ligand-gated ion channel</keyword>
<comment type="similarity">
    <text evidence="1">Belongs to the ligand-gated ion channel (TC 1.A.9) family. Gamma-aminobutyric acid receptor (TC 1.A.9.5) subfamily.</text>
</comment>
<dbReference type="GeneID" id="136806105"/>
<dbReference type="InterPro" id="IPR036734">
    <property type="entry name" value="Neur_chan_lig-bd_sf"/>
</dbReference>
<keyword evidence="17 21" id="KW-0407">Ion channel</keyword>
<evidence type="ECO:0000256" key="4">
    <source>
        <dbReference type="ARBA" id="ARBA00022692"/>
    </source>
</evidence>
<dbReference type="InterPro" id="IPR006028">
    <property type="entry name" value="GABAA/Glycine_rcpt"/>
</dbReference>
<feature type="domain" description="Neurotransmitter-gated ion-channel transmembrane" evidence="23">
    <location>
        <begin position="328"/>
        <end position="546"/>
    </location>
</feature>
<evidence type="ECO:0000256" key="17">
    <source>
        <dbReference type="ARBA" id="ARBA00023303"/>
    </source>
</evidence>
<dbReference type="AlphaFoldDB" id="A0A7M5X0V7"/>
<dbReference type="GO" id="GO:0005230">
    <property type="term" value="F:extracellular ligand-gated monoatomic ion channel activity"/>
    <property type="evidence" value="ECO:0007669"/>
    <property type="project" value="InterPro"/>
</dbReference>
<dbReference type="EnsemblMetazoa" id="CLYHEMT016052.1">
    <property type="protein sequence ID" value="CLYHEMP016052.1"/>
    <property type="gene ID" value="CLYHEMG016052"/>
</dbReference>
<keyword evidence="5" id="KW-0732">Signal</keyword>
<feature type="transmembrane region" description="Helical" evidence="21">
    <location>
        <begin position="532"/>
        <end position="550"/>
    </location>
</feature>
<dbReference type="GO" id="GO:0045211">
    <property type="term" value="C:postsynaptic membrane"/>
    <property type="evidence" value="ECO:0007669"/>
    <property type="project" value="UniProtKB-SubCell"/>
</dbReference>
<dbReference type="NCBIfam" id="TIGR00860">
    <property type="entry name" value="LIC"/>
    <property type="match status" value="1"/>
</dbReference>
<keyword evidence="12" id="KW-0869">Chloride channel</keyword>
<dbReference type="InterPro" id="IPR018000">
    <property type="entry name" value="Neurotransmitter_ion_chnl_CS"/>
</dbReference>
<keyword evidence="15" id="KW-0628">Postsynaptic cell membrane</keyword>
<dbReference type="InterPro" id="IPR036719">
    <property type="entry name" value="Neuro-gated_channel_TM_sf"/>
</dbReference>
<organism evidence="24 25">
    <name type="scientific">Clytia hemisphaerica</name>
    <dbReference type="NCBI Taxonomy" id="252671"/>
    <lineage>
        <taxon>Eukaryota</taxon>
        <taxon>Metazoa</taxon>
        <taxon>Cnidaria</taxon>
        <taxon>Hydrozoa</taxon>
        <taxon>Hydroidolina</taxon>
        <taxon>Leptothecata</taxon>
        <taxon>Obeliida</taxon>
        <taxon>Clytiidae</taxon>
        <taxon>Clytia</taxon>
    </lineage>
</organism>
<keyword evidence="11" id="KW-0675">Receptor</keyword>
<evidence type="ECO:0000256" key="1">
    <source>
        <dbReference type="ARBA" id="ARBA00010180"/>
    </source>
</evidence>
<keyword evidence="2 21" id="KW-0813">Transport</keyword>
<proteinExistence type="inferred from homology"/>
<evidence type="ECO:0000256" key="8">
    <source>
        <dbReference type="ARBA" id="ARBA00023065"/>
    </source>
</evidence>
<feature type="transmembrane region" description="Helical" evidence="21">
    <location>
        <begin position="355"/>
        <end position="374"/>
    </location>
</feature>
<evidence type="ECO:0000256" key="7">
    <source>
        <dbReference type="ARBA" id="ARBA00023018"/>
    </source>
</evidence>
<dbReference type="PRINTS" id="PR00252">
    <property type="entry name" value="NRIONCHANNEL"/>
</dbReference>
<dbReference type="OrthoDB" id="8890589at2759"/>
<evidence type="ECO:0000313" key="24">
    <source>
        <dbReference type="EnsemblMetazoa" id="CLYHEMP016052.1"/>
    </source>
</evidence>
<keyword evidence="25" id="KW-1185">Reference proteome</keyword>
<reference evidence="24" key="1">
    <citation type="submission" date="2021-01" db="UniProtKB">
        <authorList>
            <consortium name="EnsemblMetazoa"/>
        </authorList>
    </citation>
    <scope>IDENTIFICATION</scope>
</reference>
<name>A0A7M5X0V7_9CNID</name>
<feature type="transmembrane region" description="Helical" evidence="21">
    <location>
        <begin position="386"/>
        <end position="408"/>
    </location>
</feature>
<dbReference type="Gene3D" id="1.20.58.390">
    <property type="entry name" value="Neurotransmitter-gated ion-channel transmembrane domain"/>
    <property type="match status" value="1"/>
</dbReference>
<keyword evidence="14" id="KW-0868">Chloride</keyword>
<dbReference type="PROSITE" id="PS00236">
    <property type="entry name" value="NEUROTR_ION_CHANNEL"/>
    <property type="match status" value="1"/>
</dbReference>
<dbReference type="Proteomes" id="UP000594262">
    <property type="component" value="Unplaced"/>
</dbReference>
<dbReference type="Pfam" id="PF02932">
    <property type="entry name" value="Neur_chan_memb"/>
    <property type="match status" value="1"/>
</dbReference>
<sequence length="556" mass="65355">MWRTTKQFINNYVYELKLNKIERSNVLLLYTIAIILINTNTILGIQDNHVMSINNNSLATNHMRELSKDNGTITPLANHNVTHSLKWHVNHERMLWQNKCTEYDWSIEKGCNISALLQKLLEGYDKRLRPLMDFQEPVMVTVGFWILSIDSINVIDMDYQIDFFFRQSWTDERLKHSYPQTLTLSNSMLDKLWVPDTYFENSKNSQFHSVTVPNKMLKIKPDGTVLYNARISVRASCPMDLRMFPMDSQECNLNIESYGYSVYDIRFQWEEDKQKRLSIGTKVRTLPQYNLTQFDTANSTEAYVVGNYSRLTAIFVLQRRTGYFFLHLYAPCALIVMISWISFCIPKDSTAARVALGITSVLTITTILNMLNTAMPKVSYIKAVDWYLIVSFLFVFAVLIEYTLVLYLTDKEKQTQEENKNKFKKKRPPNMDKQFVGANGHVIDRNNHHELRSRAYQNNNYKENHYDCSDGEFQTKPLIVVLEEKNLRNHRQNHHHHTRAHNDDDHSAALQSHTGKFLCEFRVDVIDEYSRMIFPLAFIIFNIVYWLLFYSKKNEK</sequence>
<feature type="domain" description="Neurotransmitter-gated ion-channel ligand-binding" evidence="22">
    <location>
        <begin position="115"/>
        <end position="321"/>
    </location>
</feature>
<dbReference type="CDD" id="cd18990">
    <property type="entry name" value="LGIC_ECD_GABAAR"/>
    <property type="match status" value="1"/>
</dbReference>
<dbReference type="CDD" id="cd19049">
    <property type="entry name" value="LGIC_TM_anion"/>
    <property type="match status" value="1"/>
</dbReference>
<dbReference type="FunFam" id="1.20.58.390:FF:000005">
    <property type="entry name" value="Putative gamma-aminobutyric acid receptor subunit rho-2-like"/>
    <property type="match status" value="1"/>
</dbReference>
<evidence type="ECO:0000256" key="14">
    <source>
        <dbReference type="ARBA" id="ARBA00023214"/>
    </source>
</evidence>